<dbReference type="InterPro" id="IPR023801">
    <property type="entry name" value="His_deacetylse_dom"/>
</dbReference>
<dbReference type="CDD" id="cd10001">
    <property type="entry name" value="HDAC_classII_APAH"/>
    <property type="match status" value="1"/>
</dbReference>
<keyword evidence="4" id="KW-0378">Hydrolase</keyword>
<dbReference type="InterPro" id="IPR000286">
    <property type="entry name" value="HDACs"/>
</dbReference>
<evidence type="ECO:0000256" key="5">
    <source>
        <dbReference type="ARBA" id="ARBA00022833"/>
    </source>
</evidence>
<evidence type="ECO:0000313" key="8">
    <source>
        <dbReference type="Proteomes" id="UP001264519"/>
    </source>
</evidence>
<gene>
    <name evidence="7" type="ORF">QC818_14785</name>
</gene>
<dbReference type="Pfam" id="PF00850">
    <property type="entry name" value="Hist_deacetyl"/>
    <property type="match status" value="1"/>
</dbReference>
<dbReference type="PRINTS" id="PR01270">
    <property type="entry name" value="HDASUPER"/>
</dbReference>
<evidence type="ECO:0000256" key="4">
    <source>
        <dbReference type="ARBA" id="ARBA00022801"/>
    </source>
</evidence>
<dbReference type="PANTHER" id="PTHR10625:SF17">
    <property type="entry name" value="HISTONE DEACETYLASE 8"/>
    <property type="match status" value="1"/>
</dbReference>
<evidence type="ECO:0000256" key="2">
    <source>
        <dbReference type="ARBA" id="ARBA00005947"/>
    </source>
</evidence>
<organism evidence="7 8">
    <name type="scientific">Halomonas koreensis</name>
    <dbReference type="NCBI Taxonomy" id="245385"/>
    <lineage>
        <taxon>Bacteria</taxon>
        <taxon>Pseudomonadati</taxon>
        <taxon>Pseudomonadota</taxon>
        <taxon>Gammaproteobacteria</taxon>
        <taxon>Oceanospirillales</taxon>
        <taxon>Halomonadaceae</taxon>
        <taxon>Halomonas</taxon>
    </lineage>
</organism>
<sequence length="347" mass="37575">MLTFHSDATGRRRARTELDEGRLVAPYECPERVELVLDRVRQTGLGDIREPETFGLSPVLAVHDRGYVDFIAACWDDWRAAGHAGEAIPSIWPARTMRGDVVPEHIDGRLGYYALAAETSICEGTFEAAMASKDIALSAVSHTLAGGEPAFGLCRPPGHHAASDQFGGYCFFNNAAIAAQHALARGARRVAILDVDFHHGNGTQQIFYARDDVLFASLHGDPRTCFPYFLGHADETGRGRGEGFNRNYPLPPGTAFDTWSRALDDALARIREAGCDLLLVSLGVDAFEHDPISAFKLTSDDFTELGRRLAGLGLPTTFLLEGGYAVEEIGLNAVNVLTGFEAGARQA</sequence>
<evidence type="ECO:0000313" key="7">
    <source>
        <dbReference type="EMBL" id="MDR5868056.1"/>
    </source>
</evidence>
<dbReference type="Gene3D" id="3.40.800.20">
    <property type="entry name" value="Histone deacetylase domain"/>
    <property type="match status" value="1"/>
</dbReference>
<comment type="similarity">
    <text evidence="2">Belongs to the histone deacetylase family.</text>
</comment>
<comment type="caution">
    <text evidence="7">The sequence shown here is derived from an EMBL/GenBank/DDBJ whole genome shotgun (WGS) entry which is preliminary data.</text>
</comment>
<dbReference type="RefSeq" id="WP_309653634.1">
    <property type="nucleotide sequence ID" value="NZ_JARWAK010000014.1"/>
</dbReference>
<accession>A0ABU1G564</accession>
<feature type="domain" description="Histone deacetylase" evidence="6">
    <location>
        <begin position="28"/>
        <end position="337"/>
    </location>
</feature>
<dbReference type="SUPFAM" id="SSF52768">
    <property type="entry name" value="Arginase/deacetylase"/>
    <property type="match status" value="1"/>
</dbReference>
<dbReference type="EMBL" id="JARWAK010000014">
    <property type="protein sequence ID" value="MDR5868056.1"/>
    <property type="molecule type" value="Genomic_DNA"/>
</dbReference>
<keyword evidence="3" id="KW-0479">Metal-binding</keyword>
<keyword evidence="5" id="KW-0862">Zinc</keyword>
<dbReference type="InterPro" id="IPR037138">
    <property type="entry name" value="His_deacetylse_dom_sf"/>
</dbReference>
<keyword evidence="8" id="KW-1185">Reference proteome</keyword>
<reference evidence="7 8" key="1">
    <citation type="submission" date="2023-04" db="EMBL/GenBank/DDBJ databases">
        <title>A long-awaited taxogenomic arrangement of the family Halomonadaceae.</title>
        <authorList>
            <person name="De La Haba R."/>
            <person name="Chuvochina M."/>
            <person name="Wittouck S."/>
            <person name="Arahal D.R."/>
            <person name="Sanchez-Porro C."/>
            <person name="Hugenholtz P."/>
            <person name="Ventosa A."/>
        </authorList>
    </citation>
    <scope>NUCLEOTIDE SEQUENCE [LARGE SCALE GENOMIC DNA]</scope>
    <source>
        <strain evidence="7 8">DSM 23530</strain>
    </source>
</reference>
<evidence type="ECO:0000256" key="1">
    <source>
        <dbReference type="ARBA" id="ARBA00001947"/>
    </source>
</evidence>
<proteinExistence type="inferred from homology"/>
<comment type="cofactor">
    <cofactor evidence="1">
        <name>Zn(2+)</name>
        <dbReference type="ChEBI" id="CHEBI:29105"/>
    </cofactor>
</comment>
<name>A0ABU1G564_9GAMM</name>
<protein>
    <submittedName>
        <fullName evidence="7">Histone deacetylase family protein</fullName>
    </submittedName>
</protein>
<evidence type="ECO:0000259" key="6">
    <source>
        <dbReference type="Pfam" id="PF00850"/>
    </source>
</evidence>
<evidence type="ECO:0000256" key="3">
    <source>
        <dbReference type="ARBA" id="ARBA00022723"/>
    </source>
</evidence>
<dbReference type="InterPro" id="IPR023696">
    <property type="entry name" value="Ureohydrolase_dom_sf"/>
</dbReference>
<dbReference type="PANTHER" id="PTHR10625">
    <property type="entry name" value="HISTONE DEACETYLASE HDAC1-RELATED"/>
    <property type="match status" value="1"/>
</dbReference>
<dbReference type="Proteomes" id="UP001264519">
    <property type="component" value="Unassembled WGS sequence"/>
</dbReference>